<reference evidence="2" key="1">
    <citation type="submission" date="2016-11" db="UniProtKB">
        <authorList>
            <consortium name="WormBaseParasite"/>
        </authorList>
    </citation>
    <scope>IDENTIFICATION</scope>
</reference>
<keyword evidence="1" id="KW-1185">Reference proteome</keyword>
<evidence type="ECO:0000313" key="1">
    <source>
        <dbReference type="Proteomes" id="UP000095281"/>
    </source>
</evidence>
<sequence>MWTNGVKVLKDDKSGFIVTDQ</sequence>
<evidence type="ECO:0000313" key="2">
    <source>
        <dbReference type="WBParaSite" id="MhA1_Contig191.frz3.gene8"/>
    </source>
</evidence>
<protein>
    <submittedName>
        <fullName evidence="2">Elongation factor P</fullName>
    </submittedName>
</protein>
<dbReference type="Proteomes" id="UP000095281">
    <property type="component" value="Unplaced"/>
</dbReference>
<name>A0A1I8BCC0_MELHA</name>
<dbReference type="WBParaSite" id="MhA1_Contig191.frz3.gene8">
    <property type="protein sequence ID" value="MhA1_Contig191.frz3.gene8"/>
    <property type="gene ID" value="MhA1_Contig191.frz3.gene8"/>
</dbReference>
<proteinExistence type="predicted"/>
<accession>A0A1I8BCC0</accession>
<organism evidence="1 2">
    <name type="scientific">Meloidogyne hapla</name>
    <name type="common">Root-knot nematode worm</name>
    <dbReference type="NCBI Taxonomy" id="6305"/>
    <lineage>
        <taxon>Eukaryota</taxon>
        <taxon>Metazoa</taxon>
        <taxon>Ecdysozoa</taxon>
        <taxon>Nematoda</taxon>
        <taxon>Chromadorea</taxon>
        <taxon>Rhabditida</taxon>
        <taxon>Tylenchina</taxon>
        <taxon>Tylenchomorpha</taxon>
        <taxon>Tylenchoidea</taxon>
        <taxon>Meloidogynidae</taxon>
        <taxon>Meloidogyninae</taxon>
        <taxon>Meloidogyne</taxon>
    </lineage>
</organism>
<dbReference type="AlphaFoldDB" id="A0A1I8BCC0"/>